<keyword evidence="4" id="KW-1185">Reference proteome</keyword>
<feature type="compositionally biased region" description="Polar residues" evidence="1">
    <location>
        <begin position="26"/>
        <end position="35"/>
    </location>
</feature>
<keyword evidence="2" id="KW-0812">Transmembrane</keyword>
<dbReference type="GeneID" id="29125456"/>
<evidence type="ECO:0000313" key="3">
    <source>
        <dbReference type="EMBL" id="AMM45088.1"/>
    </source>
</evidence>
<dbReference type="KEGG" id="vg:29125456"/>
<keyword evidence="2" id="KW-1133">Transmembrane helix</keyword>
<keyword evidence="2" id="KW-0472">Membrane</keyword>
<dbReference type="Proteomes" id="UP000203261">
    <property type="component" value="Segment"/>
</dbReference>
<evidence type="ECO:0000256" key="1">
    <source>
        <dbReference type="SAM" id="MobiDB-lite"/>
    </source>
</evidence>
<feature type="transmembrane region" description="Helical" evidence="2">
    <location>
        <begin position="64"/>
        <end position="83"/>
    </location>
</feature>
<evidence type="ECO:0000313" key="4">
    <source>
        <dbReference type="Proteomes" id="UP000203261"/>
    </source>
</evidence>
<reference evidence="3 4" key="1">
    <citation type="submission" date="2015-08" db="EMBL/GenBank/DDBJ databases">
        <authorList>
            <person name="Babu N.S."/>
            <person name="Beckwith C.J."/>
            <person name="Beseler K.G."/>
            <person name="Brison A."/>
            <person name="Carone J.V."/>
            <person name="Caskin T.P."/>
            <person name="Diamond M."/>
            <person name="Durham M.E."/>
            <person name="Foxe J.M."/>
            <person name="Go M."/>
            <person name="Henderson B.A."/>
            <person name="Jones I.B."/>
            <person name="McGettigan J.A."/>
            <person name="Micheletti S.J."/>
            <person name="Nasrallah M.E."/>
            <person name="Ortiz D."/>
            <person name="Piller C.R."/>
            <person name="Privatt S.R."/>
            <person name="Schneider S.L."/>
            <person name="Sharp S."/>
            <person name="Smith T.C."/>
            <person name="Stanton J.D."/>
            <person name="Ullery H.E."/>
            <person name="Wilson R.J."/>
            <person name="Serrano M.G."/>
            <person name="Buck G."/>
            <person name="Lee V."/>
            <person name="Wang Y."/>
            <person name="Carvalho R."/>
            <person name="Voegtly L."/>
            <person name="Shi R."/>
            <person name="Duckworth R."/>
            <person name="Johnson A."/>
            <person name="Loviza R."/>
            <person name="Walstead R."/>
            <person name="Shah Z."/>
            <person name="Kiflezghi M."/>
            <person name="Wade K."/>
            <person name="Ball S.L."/>
            <person name="Bradley K.W."/>
            <person name="Asai D.J."/>
            <person name="Bowman C.A."/>
            <person name="Russell D.A."/>
            <person name="Pope W.H."/>
            <person name="Jacobs-Sera D."/>
            <person name="Hendrix R.W."/>
            <person name="Hatfull G.F."/>
        </authorList>
    </citation>
    <scope>NUCLEOTIDE SEQUENCE [LARGE SCALE GENOMIC DNA]</scope>
</reference>
<feature type="compositionally biased region" description="Basic and acidic residues" evidence="1">
    <location>
        <begin position="1"/>
        <end position="11"/>
    </location>
</feature>
<feature type="region of interest" description="Disordered" evidence="1">
    <location>
        <begin position="1"/>
        <end position="40"/>
    </location>
</feature>
<gene>
    <name evidence="3" type="ORF">SP15_280</name>
</gene>
<evidence type="ECO:0000256" key="2">
    <source>
        <dbReference type="SAM" id="Phobius"/>
    </source>
</evidence>
<sequence length="94" mass="10850">MLQARSTEKLHSYKTSTRKGTHLRLVQSQTNTTPVRQRKSIKSRIMNRLDTWADSISQKTFNRIMISIFGIVIVSLILLASHLDYVTYLEINGK</sequence>
<proteinExistence type="predicted"/>
<dbReference type="EMBL" id="KT624200">
    <property type="protein sequence ID" value="AMM45088.1"/>
    <property type="molecule type" value="Genomic_DNA"/>
</dbReference>
<name>A0A127AWQ0_9CAUD</name>
<organism evidence="3 4">
    <name type="scientific">Bacillus phage SP-15</name>
    <dbReference type="NCBI Taxonomy" id="1792032"/>
    <lineage>
        <taxon>Viruses</taxon>
        <taxon>Duplodnaviria</taxon>
        <taxon>Heunggongvirae</taxon>
        <taxon>Uroviricota</taxon>
        <taxon>Caudoviricetes</taxon>
        <taxon>Thornevirus</taxon>
        <taxon>Thornevirus SP15</taxon>
    </lineage>
</organism>
<protein>
    <submittedName>
        <fullName evidence="3">Putative membrane protein</fullName>
    </submittedName>
</protein>
<dbReference type="RefSeq" id="YP_009302677.1">
    <property type="nucleotide sequence ID" value="NC_031245.1"/>
</dbReference>
<accession>A0A127AWQ0</accession>